<dbReference type="OrthoDB" id="195456at2"/>
<dbReference type="EMBL" id="QEAS01000002">
    <property type="protein sequence ID" value="PWG82282.1"/>
    <property type="molecule type" value="Genomic_DNA"/>
</dbReference>
<protein>
    <recommendedName>
        <fullName evidence="4">DUF2911 domain-containing protein</fullName>
    </recommendedName>
</protein>
<dbReference type="AlphaFoldDB" id="A0A2U2PLY4"/>
<sequence>MKNHFVVKLNALALLVYVLLFTVPSSAQEKKPVASPKDSVSAKIGKANVQITYGSPAVKGRAIWGGLESYGKVWRAGANDATTFRTDKDVKVEGKSLPAGTYALFVIPEENAEWTVIFNKVAKQWGAYKYDQSRDALRVKVKPRKVTDLQERLKYVITKAGFELRWEHIQLPVAVK</sequence>
<dbReference type="RefSeq" id="WP_109414558.1">
    <property type="nucleotide sequence ID" value="NZ_QEAS01000002.1"/>
</dbReference>
<evidence type="ECO:0000313" key="2">
    <source>
        <dbReference type="EMBL" id="PWG82282.1"/>
    </source>
</evidence>
<evidence type="ECO:0008006" key="4">
    <source>
        <dbReference type="Google" id="ProtNLM"/>
    </source>
</evidence>
<dbReference type="Proteomes" id="UP000245647">
    <property type="component" value="Unassembled WGS sequence"/>
</dbReference>
<feature type="signal peptide" evidence="1">
    <location>
        <begin position="1"/>
        <end position="27"/>
    </location>
</feature>
<gene>
    <name evidence="2" type="ORF">DDR33_03560</name>
</gene>
<keyword evidence="1" id="KW-0732">Signal</keyword>
<evidence type="ECO:0000256" key="1">
    <source>
        <dbReference type="SAM" id="SignalP"/>
    </source>
</evidence>
<proteinExistence type="predicted"/>
<name>A0A2U2PLY4_9SPHI</name>
<comment type="caution">
    <text evidence="2">The sequence shown here is derived from an EMBL/GenBank/DDBJ whole genome shotgun (WGS) entry which is preliminary data.</text>
</comment>
<reference evidence="2 3" key="1">
    <citation type="submission" date="2018-04" db="EMBL/GenBank/DDBJ databases">
        <title>Pedobacter chongqingensis sp. nov., isolated from a rottenly hemp rope.</title>
        <authorList>
            <person name="Cai Y."/>
        </authorList>
    </citation>
    <scope>NUCLEOTIDE SEQUENCE [LARGE SCALE GENOMIC DNA]</scope>
    <source>
        <strain evidence="2 3">FJ4-8</strain>
    </source>
</reference>
<dbReference type="Pfam" id="PF11138">
    <property type="entry name" value="DUF2911"/>
    <property type="match status" value="1"/>
</dbReference>
<evidence type="ECO:0000313" key="3">
    <source>
        <dbReference type="Proteomes" id="UP000245647"/>
    </source>
</evidence>
<keyword evidence="3" id="KW-1185">Reference proteome</keyword>
<dbReference type="InterPro" id="IPR021314">
    <property type="entry name" value="DUF2911"/>
</dbReference>
<feature type="chain" id="PRO_5015687964" description="DUF2911 domain-containing protein" evidence="1">
    <location>
        <begin position="28"/>
        <end position="176"/>
    </location>
</feature>
<accession>A0A2U2PLY4</accession>
<organism evidence="2 3">
    <name type="scientific">Pararcticibacter amylolyticus</name>
    <dbReference type="NCBI Taxonomy" id="2173175"/>
    <lineage>
        <taxon>Bacteria</taxon>
        <taxon>Pseudomonadati</taxon>
        <taxon>Bacteroidota</taxon>
        <taxon>Sphingobacteriia</taxon>
        <taxon>Sphingobacteriales</taxon>
        <taxon>Sphingobacteriaceae</taxon>
        <taxon>Pararcticibacter</taxon>
    </lineage>
</organism>